<dbReference type="PANTHER" id="PTHR43386">
    <property type="entry name" value="OLIGOPEPTIDE TRANSPORT SYSTEM PERMEASE PROTEIN APPC"/>
    <property type="match status" value="1"/>
</dbReference>
<sequence length="297" mass="30152">MTMGTALSRVTGMAARPQLVTVPAGLGRRLRAHRGFVAGVAFLTVVGLLALVGPLFADAAVTPDYRDQLAPPSAEHWLGTDQAGRDALARTVAAARTSLGAALLVFAITTAAGLLLGVAAGLLGGVVDAVLNRLVDILLGLPTLVLSLAVVGALGPGFGTLVLAMTVTEWARPAKLARAHTLGGMRRPDVVAARMAGASTWRVAAGHVLPGALTQVLIAATLGFGEVVLFLSGLSFLGLGAQPPTPEWGAMLAETRESYAVAPWLLVGPGVGLVLCLAGAALVSEALRDCTDPAERS</sequence>
<dbReference type="SUPFAM" id="SSF161098">
    <property type="entry name" value="MetI-like"/>
    <property type="match status" value="1"/>
</dbReference>
<evidence type="ECO:0000256" key="7">
    <source>
        <dbReference type="RuleBase" id="RU363032"/>
    </source>
</evidence>
<accession>A0A1I5LT21</accession>
<comment type="subcellular location">
    <subcellularLocation>
        <location evidence="1 7">Cell membrane</location>
        <topology evidence="1 7">Multi-pass membrane protein</topology>
    </subcellularLocation>
</comment>
<proteinExistence type="inferred from homology"/>
<dbReference type="GO" id="GO:0055085">
    <property type="term" value="P:transmembrane transport"/>
    <property type="evidence" value="ECO:0007669"/>
    <property type="project" value="InterPro"/>
</dbReference>
<evidence type="ECO:0000256" key="5">
    <source>
        <dbReference type="ARBA" id="ARBA00022989"/>
    </source>
</evidence>
<dbReference type="InterPro" id="IPR050366">
    <property type="entry name" value="BP-dependent_transpt_permease"/>
</dbReference>
<gene>
    <name evidence="9" type="ORF">SAMN05421810_101652</name>
</gene>
<evidence type="ECO:0000256" key="6">
    <source>
        <dbReference type="ARBA" id="ARBA00023136"/>
    </source>
</evidence>
<keyword evidence="10" id="KW-1185">Reference proteome</keyword>
<dbReference type="Gene3D" id="1.10.3720.10">
    <property type="entry name" value="MetI-like"/>
    <property type="match status" value="1"/>
</dbReference>
<dbReference type="InterPro" id="IPR035906">
    <property type="entry name" value="MetI-like_sf"/>
</dbReference>
<evidence type="ECO:0000256" key="4">
    <source>
        <dbReference type="ARBA" id="ARBA00022692"/>
    </source>
</evidence>
<evidence type="ECO:0000256" key="3">
    <source>
        <dbReference type="ARBA" id="ARBA00022475"/>
    </source>
</evidence>
<keyword evidence="4 7" id="KW-0812">Transmembrane</keyword>
<evidence type="ECO:0000313" key="9">
    <source>
        <dbReference type="EMBL" id="SFP00287.1"/>
    </source>
</evidence>
<dbReference type="RefSeq" id="WP_243859524.1">
    <property type="nucleotide sequence ID" value="NZ_FOWW01000001.1"/>
</dbReference>
<reference evidence="10" key="1">
    <citation type="submission" date="2016-10" db="EMBL/GenBank/DDBJ databases">
        <authorList>
            <person name="Varghese N."/>
            <person name="Submissions S."/>
        </authorList>
    </citation>
    <scope>NUCLEOTIDE SEQUENCE [LARGE SCALE GENOMIC DNA]</scope>
    <source>
        <strain evidence="10">CGMCC 4.5579</strain>
    </source>
</reference>
<keyword evidence="6 7" id="KW-0472">Membrane</keyword>
<feature type="transmembrane region" description="Helical" evidence="7">
    <location>
        <begin position="99"/>
        <end position="124"/>
    </location>
</feature>
<keyword evidence="2 7" id="KW-0813">Transport</keyword>
<evidence type="ECO:0000256" key="1">
    <source>
        <dbReference type="ARBA" id="ARBA00004651"/>
    </source>
</evidence>
<dbReference type="InterPro" id="IPR025966">
    <property type="entry name" value="OppC_N"/>
</dbReference>
<dbReference type="Pfam" id="PF12911">
    <property type="entry name" value="OppC_N"/>
    <property type="match status" value="1"/>
</dbReference>
<keyword evidence="3" id="KW-1003">Cell membrane</keyword>
<dbReference type="PROSITE" id="PS50928">
    <property type="entry name" value="ABC_TM1"/>
    <property type="match status" value="1"/>
</dbReference>
<dbReference type="GO" id="GO:0005886">
    <property type="term" value="C:plasma membrane"/>
    <property type="evidence" value="ECO:0007669"/>
    <property type="project" value="UniProtKB-SubCell"/>
</dbReference>
<feature type="transmembrane region" description="Helical" evidence="7">
    <location>
        <begin position="216"/>
        <end position="241"/>
    </location>
</feature>
<dbReference type="PANTHER" id="PTHR43386:SF1">
    <property type="entry name" value="D,D-DIPEPTIDE TRANSPORT SYSTEM PERMEASE PROTEIN DDPC-RELATED"/>
    <property type="match status" value="1"/>
</dbReference>
<dbReference type="EMBL" id="FOWW01000001">
    <property type="protein sequence ID" value="SFP00287.1"/>
    <property type="molecule type" value="Genomic_DNA"/>
</dbReference>
<organism evidence="9 10">
    <name type="scientific">Amycolatopsis arida</name>
    <dbReference type="NCBI Taxonomy" id="587909"/>
    <lineage>
        <taxon>Bacteria</taxon>
        <taxon>Bacillati</taxon>
        <taxon>Actinomycetota</taxon>
        <taxon>Actinomycetes</taxon>
        <taxon>Pseudonocardiales</taxon>
        <taxon>Pseudonocardiaceae</taxon>
        <taxon>Amycolatopsis</taxon>
    </lineage>
</organism>
<feature type="domain" description="ABC transmembrane type-1" evidence="8">
    <location>
        <begin position="99"/>
        <end position="284"/>
    </location>
</feature>
<dbReference type="InterPro" id="IPR000515">
    <property type="entry name" value="MetI-like"/>
</dbReference>
<protein>
    <submittedName>
        <fullName evidence="9">Peptide/nickel transport system permease protein</fullName>
    </submittedName>
</protein>
<dbReference type="Pfam" id="PF00528">
    <property type="entry name" value="BPD_transp_1"/>
    <property type="match status" value="1"/>
</dbReference>
<dbReference type="STRING" id="587909.SAMN05421810_101652"/>
<keyword evidence="5 7" id="KW-1133">Transmembrane helix</keyword>
<dbReference type="AlphaFoldDB" id="A0A1I5LT21"/>
<feature type="transmembrane region" description="Helical" evidence="7">
    <location>
        <begin position="144"/>
        <end position="168"/>
    </location>
</feature>
<feature type="transmembrane region" description="Helical" evidence="7">
    <location>
        <begin position="36"/>
        <end position="57"/>
    </location>
</feature>
<evidence type="ECO:0000259" key="8">
    <source>
        <dbReference type="PROSITE" id="PS50928"/>
    </source>
</evidence>
<dbReference type="CDD" id="cd06261">
    <property type="entry name" value="TM_PBP2"/>
    <property type="match status" value="1"/>
</dbReference>
<name>A0A1I5LT21_9PSEU</name>
<evidence type="ECO:0000313" key="10">
    <source>
        <dbReference type="Proteomes" id="UP000198727"/>
    </source>
</evidence>
<comment type="similarity">
    <text evidence="7">Belongs to the binding-protein-dependent transport system permease family.</text>
</comment>
<feature type="transmembrane region" description="Helical" evidence="7">
    <location>
        <begin position="261"/>
        <end position="283"/>
    </location>
</feature>
<dbReference type="Proteomes" id="UP000198727">
    <property type="component" value="Unassembled WGS sequence"/>
</dbReference>
<evidence type="ECO:0000256" key="2">
    <source>
        <dbReference type="ARBA" id="ARBA00022448"/>
    </source>
</evidence>